<sequence length="1593" mass="175375">MMRRTWDQDFVGPDKSQGLTRQFLAPKESLHDIYYQTNASEEASEVADIPEASPHPRATEVTKLSKTAVPHAGSKPHETRSSAEPKQILPDARTPPSTILPIMVALKLKKDLESLQTHKTITEITEGRSALANEIVGDLQAEFGYGVPQPENIPLDQLCQMLNTTHSGLLGKPSSSLIFKFLSSKLPSSYSQASVRRYLKERWDLGPMRQDALLLLAASKQPASRFTNASETEGFLSEVARDYYRHEGLILPQPSARNGSCRVDDVFVNASAMQGANESTVSLMSSISSVINSYISANSAEKMPKESQKVNGEAAAIESLSLWHSEHGDDYAEGIRPKFDIKKLRVYDSYWNWNAQAMEKFCNLWKEGSAKHEAALGELAASITNRSCSRSLAHLRYLQKRTEKDAPLEKGLINGLSLLYKSCLLSKEKDPVYLYSAPDMGPLTLMDASGNTTASEIPRGDDYMCSAIKAVTNHEEIPLGVNFPVSRFQDGAASFSSDLSLAYAKDQRTARRKGFTFAGRNILVTGAGKNSIGIHIVGGLLSGGARVTVTTSSYSSETTRMYQKLYMKHGSKGSVLRVVPFNQGSYNDIQNLVQWIQDDDAWDLDFVIPFAALKENGRSLLSLDSRSEISHRVMLTNLLRMLGFIAKSKQSKGTLNRPATVILPLSPNNGLFGSDGLYAESKKSLEPLLSKWYSESWAEYISVLGVVIGWTRGTGLMDDNDTIAELVEAMAVRTFSVREMADNIITLMGGSINAECHSGPLVADLGGGLCRIKGLPEKLKSIRSSLRTESEVRKAIEVEKARDNTIITGINSGITKHGPPNNLSILANVQLTRPSLPDYEACIAPLATSLEGMVDLSRVTVITGFSELGPHGNSQTRWDMEANGFLSLEGSVEMAWMMGLIKHRSGIRPDGTHFVGWMDAETSEPVNDLDVYTRYMATMLQHTGLRQIEPSICDNNYDPKHKEKMHEVILQHDLMPFEATPEIAEEMLRKHGDKASVTRDTAGTYHVQLKAGAAVMVPRSSCFNRTVAGQIPTGWSARRYGIKDDIIEQVDPVTLFSLACTVEALLSSGIIDPYEWYQNIHVSELAICIGSSMGGLSSWRQMHRDRFLDKPVKPDVLQETFVNTIGAWINMLLLSSSGPIKTPVGACATSLESLDTGHDLIVSGKAKVVLVGGVEDFVEDLSFEFGSMNATCNTDAETAAGREPHEMSRPTTSTRSGFVEAQGCGVQILTSAELAIDMGLPIFGIVAYTGLSADKSGRSVPAPGIGVISNARESAAPGMSKLRADAISWPIWNLNHRRKMLLRRREQIAEYVQDSLDQLQSQVDQLRESDLDLLQEDLDEYWQSQAASIKEEARRQEKEAAFGLGNNFWRSDVKQHTSPIRGSLATWGLGIDDISVASLHGTSTVQNDTNEAFVIQEQMRHLGRQEGNLLPCICQKWLTGHSKGAAGAWMINGCLQMMNSGLIPGNRNADNVDENLRRNRYLWFPNETLSNGGQKGLKACSVTSFGFGQKGSQAILVHPRYLYATISKSRYEEYNQKVERRLQRSSQAFVDGMMREDLVSSRMKTAPPYELKDEVSALLDPDARFVSNGCIHD</sequence>
<dbReference type="InterPro" id="IPR020841">
    <property type="entry name" value="PKS_Beta-ketoAc_synthase_dom"/>
</dbReference>
<evidence type="ECO:0000256" key="1">
    <source>
        <dbReference type="ARBA" id="ARBA00007485"/>
    </source>
</evidence>
<reference evidence="12 13" key="1">
    <citation type="journal article" date="2011" name="PLoS Genet.">
        <title>Genome sequencing and comparative transcriptomics of the model entomopathogenic fungi Metarhizium anisopliae and M. acridum.</title>
        <authorList>
            <person name="Gao Q."/>
            <person name="Jin K."/>
            <person name="Ying S.H."/>
            <person name="Zhang Y."/>
            <person name="Xiao G."/>
            <person name="Shang Y."/>
            <person name="Duan Z."/>
            <person name="Hu X."/>
            <person name="Xie X.Q."/>
            <person name="Zhou G."/>
            <person name="Peng G."/>
            <person name="Luo Z."/>
            <person name="Huang W."/>
            <person name="Wang B."/>
            <person name="Fang W."/>
            <person name="Wang S."/>
            <person name="Zhong Y."/>
            <person name="Ma L.J."/>
            <person name="St Leger R.J."/>
            <person name="Zhao G.P."/>
            <person name="Pei Y."/>
            <person name="Feng M.G."/>
            <person name="Xia Y."/>
            <person name="Wang C."/>
        </authorList>
    </citation>
    <scope>NUCLEOTIDE SEQUENCE [LARGE SCALE GENOMIC DNA]</scope>
    <source>
        <strain evidence="12 13">CQMa 102</strain>
    </source>
</reference>
<dbReference type="STRING" id="655827.E9ECK4"/>
<keyword evidence="4" id="KW-0597">Phosphoprotein</keyword>
<dbReference type="GO" id="GO:0008897">
    <property type="term" value="F:holo-[acyl-carrier-protein] synthase activity"/>
    <property type="evidence" value="ECO:0007669"/>
    <property type="project" value="InterPro"/>
</dbReference>
<dbReference type="KEGG" id="maw:19251913"/>
<accession>E9ECK4</accession>
<dbReference type="CDD" id="cd08950">
    <property type="entry name" value="KR_fFAS_SDR_c_like"/>
    <property type="match status" value="1"/>
</dbReference>
<dbReference type="Gene3D" id="3.40.47.10">
    <property type="match status" value="2"/>
</dbReference>
<organism evidence="13">
    <name type="scientific">Metarhizium acridum (strain CQMa 102)</name>
    <dbReference type="NCBI Taxonomy" id="655827"/>
    <lineage>
        <taxon>Eukaryota</taxon>
        <taxon>Fungi</taxon>
        <taxon>Dikarya</taxon>
        <taxon>Ascomycota</taxon>
        <taxon>Pezizomycotina</taxon>
        <taxon>Sordariomycetes</taxon>
        <taxon>Hypocreomycetidae</taxon>
        <taxon>Hypocreales</taxon>
        <taxon>Clavicipitaceae</taxon>
        <taxon>Metarhizium</taxon>
    </lineage>
</organism>
<dbReference type="Pfam" id="PF00109">
    <property type="entry name" value="ketoacyl-synt"/>
    <property type="match status" value="1"/>
</dbReference>
<dbReference type="InterPro" id="IPR014030">
    <property type="entry name" value="Ketoacyl_synth_N"/>
</dbReference>
<dbReference type="PANTHER" id="PTHR10982">
    <property type="entry name" value="MALONYL COA-ACYL CARRIER PROTEIN TRANSACYLASE"/>
    <property type="match status" value="1"/>
</dbReference>
<dbReference type="GO" id="GO:0004312">
    <property type="term" value="F:fatty acid synthase activity"/>
    <property type="evidence" value="ECO:0007669"/>
    <property type="project" value="InterPro"/>
</dbReference>
<evidence type="ECO:0000256" key="8">
    <source>
        <dbReference type="PIRSR" id="PIRSR000454-4"/>
    </source>
</evidence>
<name>E9ECK4_METAQ</name>
<evidence type="ECO:0000256" key="9">
    <source>
        <dbReference type="SAM" id="Coils"/>
    </source>
</evidence>
<feature type="active site" description="For beta-ketoacyl synthase activity" evidence="7">
    <location>
        <position position="1147"/>
    </location>
</feature>
<dbReference type="PROSITE" id="PS00606">
    <property type="entry name" value="KS3_1"/>
    <property type="match status" value="1"/>
</dbReference>
<dbReference type="OMA" id="KWLTGHS"/>
<dbReference type="SUPFAM" id="SSF51735">
    <property type="entry name" value="NAD(P)-binding Rossmann-fold domains"/>
    <property type="match status" value="1"/>
</dbReference>
<dbReference type="InterPro" id="IPR047224">
    <property type="entry name" value="FAS_alpha_su_C"/>
</dbReference>
<evidence type="ECO:0000256" key="4">
    <source>
        <dbReference type="ARBA" id="ARBA00022553"/>
    </source>
</evidence>
<dbReference type="InterPro" id="IPR050830">
    <property type="entry name" value="Fungal_FAS"/>
</dbReference>
<dbReference type="CDD" id="cd00828">
    <property type="entry name" value="elong_cond_enzymes"/>
    <property type="match status" value="1"/>
</dbReference>
<evidence type="ECO:0000256" key="6">
    <source>
        <dbReference type="PIRNR" id="PIRNR000454"/>
    </source>
</evidence>
<dbReference type="InterPro" id="IPR014031">
    <property type="entry name" value="Ketoacyl_synth_C"/>
</dbReference>
<keyword evidence="5 6" id="KW-0808">Transferase</keyword>
<dbReference type="InterPro" id="IPR041550">
    <property type="entry name" value="FASI_helical"/>
</dbReference>
<feature type="coiled-coil region" evidence="9">
    <location>
        <begin position="1309"/>
        <end position="1336"/>
    </location>
</feature>
<dbReference type="Gene3D" id="3.40.50.720">
    <property type="entry name" value="NAD(P)-binding Rossmann-like Domain"/>
    <property type="match status" value="2"/>
</dbReference>
<dbReference type="PIRSF" id="PIRSF000454">
    <property type="entry name" value="FAS_yeast_alpha"/>
    <property type="match status" value="1"/>
</dbReference>
<dbReference type="GO" id="GO:0004315">
    <property type="term" value="F:3-oxoacyl-[acyl-carrier-protein] synthase activity"/>
    <property type="evidence" value="ECO:0007669"/>
    <property type="project" value="UniProtKB-EC"/>
</dbReference>
<feature type="region of interest" description="Disordered" evidence="10">
    <location>
        <begin position="1"/>
        <end position="20"/>
    </location>
</feature>
<dbReference type="InParanoid" id="E9ECK4"/>
<dbReference type="eggNOG" id="ENOG502QQJX">
    <property type="taxonomic scope" value="Eukaryota"/>
</dbReference>
<dbReference type="EC" id="2.3.1.41" evidence="2"/>
<keyword evidence="3 6" id="KW-0596">Phosphopantetheine</keyword>
<dbReference type="GO" id="GO:0004316">
    <property type="term" value="F:3-oxoacyl-[acyl-carrier-protein] reductase (NADPH) activity"/>
    <property type="evidence" value="ECO:0007669"/>
    <property type="project" value="InterPro"/>
</dbReference>
<dbReference type="Proteomes" id="UP000002499">
    <property type="component" value="Unassembled WGS sequence"/>
</dbReference>
<dbReference type="Pfam" id="PF18325">
    <property type="entry name" value="Fas_alpha_ACP"/>
    <property type="match status" value="1"/>
</dbReference>
<dbReference type="Pfam" id="PF18314">
    <property type="entry name" value="FAS_I_H"/>
    <property type="match status" value="1"/>
</dbReference>
<evidence type="ECO:0000256" key="10">
    <source>
        <dbReference type="SAM" id="MobiDB-lite"/>
    </source>
</evidence>
<dbReference type="InterPro" id="IPR026025">
    <property type="entry name" value="FAS_alpha_yeast"/>
</dbReference>
<proteinExistence type="inferred from homology"/>
<dbReference type="SUPFAM" id="SSF53901">
    <property type="entry name" value="Thiolase-like"/>
    <property type="match status" value="2"/>
</dbReference>
<dbReference type="InterPro" id="IPR036291">
    <property type="entry name" value="NAD(P)-bd_dom_sf"/>
</dbReference>
<protein>
    <recommendedName>
        <fullName evidence="2">beta-ketoacyl-[acyl-carrier-protein] synthase I</fullName>
        <ecNumber evidence="2">2.3.1.41</ecNumber>
    </recommendedName>
</protein>
<dbReference type="PANTHER" id="PTHR10982:SF21">
    <property type="entry name" value="FATTY ACID SYNTHASE SUBUNIT BETA"/>
    <property type="match status" value="1"/>
</dbReference>
<evidence type="ECO:0000256" key="2">
    <source>
        <dbReference type="ARBA" id="ARBA00013191"/>
    </source>
</evidence>
<comment type="similarity">
    <text evidence="1 6">Belongs to the thiolase-like superfamily. Fungal fatty acid synthetase subunit alpha family.</text>
</comment>
<dbReference type="PROSITE" id="PS52004">
    <property type="entry name" value="KS3_2"/>
    <property type="match status" value="1"/>
</dbReference>
<dbReference type="OrthoDB" id="4251012at2759"/>
<dbReference type="GO" id="GO:0044550">
    <property type="term" value="P:secondary metabolite biosynthetic process"/>
    <property type="evidence" value="ECO:0007669"/>
    <property type="project" value="UniProtKB-ARBA"/>
</dbReference>
<dbReference type="GO" id="GO:0042759">
    <property type="term" value="P:long-chain fatty acid biosynthetic process"/>
    <property type="evidence" value="ECO:0007669"/>
    <property type="project" value="UniProtKB-UniRule"/>
</dbReference>
<dbReference type="GO" id="GO:0005835">
    <property type="term" value="C:fatty acid synthase complex"/>
    <property type="evidence" value="ECO:0007669"/>
    <property type="project" value="InterPro"/>
</dbReference>
<evidence type="ECO:0000256" key="5">
    <source>
        <dbReference type="ARBA" id="ARBA00022679"/>
    </source>
</evidence>
<keyword evidence="9" id="KW-0175">Coiled coil</keyword>
<dbReference type="Gene3D" id="6.10.140.1410">
    <property type="match status" value="1"/>
</dbReference>
<dbReference type="InterPro" id="IPR016039">
    <property type="entry name" value="Thiolase-like"/>
</dbReference>
<dbReference type="EMBL" id="GL698549">
    <property type="protein sequence ID" value="EFY86381.1"/>
    <property type="molecule type" value="Genomic_DNA"/>
</dbReference>
<dbReference type="HOGENOM" id="CLU_000114_0_0_1"/>
<evidence type="ECO:0000313" key="13">
    <source>
        <dbReference type="Proteomes" id="UP000002499"/>
    </source>
</evidence>
<dbReference type="GeneID" id="19251913"/>
<feature type="modified residue" description="O-(pantetheine 4'-phosphoryl)serine" evidence="8">
    <location>
        <position position="129"/>
    </location>
</feature>
<dbReference type="Gene3D" id="3.30.70.2490">
    <property type="match status" value="1"/>
</dbReference>
<dbReference type="Pfam" id="PF02801">
    <property type="entry name" value="Ketoacyl-synt_C"/>
    <property type="match status" value="1"/>
</dbReference>
<feature type="domain" description="Ketosynthase family 3 (KS3)" evidence="11">
    <location>
        <begin position="962"/>
        <end position="1518"/>
    </location>
</feature>
<keyword evidence="13" id="KW-1185">Reference proteome</keyword>
<evidence type="ECO:0000256" key="7">
    <source>
        <dbReference type="PIRSR" id="PIRSR000454-1"/>
    </source>
</evidence>
<gene>
    <name evidence="12" type="ORF">MAC_07602</name>
</gene>
<feature type="region of interest" description="Disordered" evidence="10">
    <location>
        <begin position="40"/>
        <end position="95"/>
    </location>
</feature>
<evidence type="ECO:0000313" key="12">
    <source>
        <dbReference type="EMBL" id="EFY86381.1"/>
    </source>
</evidence>
<evidence type="ECO:0000259" key="11">
    <source>
        <dbReference type="PROSITE" id="PS52004"/>
    </source>
</evidence>
<dbReference type="InterPro" id="IPR018201">
    <property type="entry name" value="Ketoacyl_synth_AS"/>
</dbReference>
<evidence type="ECO:0000256" key="3">
    <source>
        <dbReference type="ARBA" id="ARBA00022450"/>
    </source>
</evidence>
<dbReference type="InterPro" id="IPR040899">
    <property type="entry name" value="Fas_alpha_ACP"/>
</dbReference>